<dbReference type="SUPFAM" id="SSF46689">
    <property type="entry name" value="Homeodomain-like"/>
    <property type="match status" value="1"/>
</dbReference>
<evidence type="ECO:0000259" key="5">
    <source>
        <dbReference type="PROSITE" id="PS50977"/>
    </source>
</evidence>
<protein>
    <submittedName>
        <fullName evidence="6">TetR family transcriptional regulator</fullName>
    </submittedName>
</protein>
<proteinExistence type="predicted"/>
<dbReference type="Pfam" id="PF00440">
    <property type="entry name" value="TetR_N"/>
    <property type="match status" value="1"/>
</dbReference>
<keyword evidence="1" id="KW-0805">Transcription regulation</keyword>
<evidence type="ECO:0000256" key="3">
    <source>
        <dbReference type="ARBA" id="ARBA00023163"/>
    </source>
</evidence>
<dbReference type="InterPro" id="IPR025996">
    <property type="entry name" value="MT1864/Rv1816-like_C"/>
</dbReference>
<dbReference type="PROSITE" id="PS50977">
    <property type="entry name" value="HTH_TETR_2"/>
    <property type="match status" value="1"/>
</dbReference>
<dbReference type="Pfam" id="PF13305">
    <property type="entry name" value="TetR_C_33"/>
    <property type="match status" value="1"/>
</dbReference>
<dbReference type="InterPro" id="IPR036271">
    <property type="entry name" value="Tet_transcr_reg_TetR-rel_C_sf"/>
</dbReference>
<dbReference type="PANTHER" id="PTHR30055:SF220">
    <property type="entry name" value="TETR-FAMILY REGULATORY PROTEIN"/>
    <property type="match status" value="1"/>
</dbReference>
<keyword evidence="2 4" id="KW-0238">DNA-binding</keyword>
<dbReference type="PANTHER" id="PTHR30055">
    <property type="entry name" value="HTH-TYPE TRANSCRIPTIONAL REGULATOR RUTR"/>
    <property type="match status" value="1"/>
</dbReference>
<dbReference type="SUPFAM" id="SSF48498">
    <property type="entry name" value="Tetracyclin repressor-like, C-terminal domain"/>
    <property type="match status" value="1"/>
</dbReference>
<dbReference type="PRINTS" id="PR00455">
    <property type="entry name" value="HTHTETR"/>
</dbReference>
<dbReference type="InterPro" id="IPR001647">
    <property type="entry name" value="HTH_TetR"/>
</dbReference>
<dbReference type="InterPro" id="IPR009057">
    <property type="entry name" value="Homeodomain-like_sf"/>
</dbReference>
<evidence type="ECO:0000313" key="6">
    <source>
        <dbReference type="EMBL" id="MWB79518.1"/>
    </source>
</evidence>
<evidence type="ECO:0000256" key="4">
    <source>
        <dbReference type="PROSITE-ProRule" id="PRU00335"/>
    </source>
</evidence>
<sequence>MPKTKNYHRGDVKTELINAAVEALKTQSFQAVSMRKLASAIGVSHNAPYMHFKDKEALWLAISDHGFEMLSNEITREIATHSTWRDRLEAGCRAYVRFAERNREYMLVMFRPATPGNVRALSPKGAEALDLLTLEIAAGGASGQIELTEPAKLAVLLWIMLHGLTMAKLQIGGERGPLLEIAGDDHIGWMLDKVLATEK</sequence>
<gene>
    <name evidence="6" type="ORF">GLS40_15905</name>
</gene>
<comment type="caution">
    <text evidence="6">The sequence shown here is derived from an EMBL/GenBank/DDBJ whole genome shotgun (WGS) entry which is preliminary data.</text>
</comment>
<name>A0A844WE28_9RHOB</name>
<evidence type="ECO:0000256" key="1">
    <source>
        <dbReference type="ARBA" id="ARBA00023015"/>
    </source>
</evidence>
<dbReference type="RefSeq" id="WP_052418460.1">
    <property type="nucleotide sequence ID" value="NZ_WNXQ01000011.1"/>
</dbReference>
<keyword evidence="7" id="KW-1185">Reference proteome</keyword>
<dbReference type="GO" id="GO:0000976">
    <property type="term" value="F:transcription cis-regulatory region binding"/>
    <property type="evidence" value="ECO:0007669"/>
    <property type="project" value="TreeGrafter"/>
</dbReference>
<accession>A0A844WE28</accession>
<evidence type="ECO:0000313" key="7">
    <source>
        <dbReference type="Proteomes" id="UP000443843"/>
    </source>
</evidence>
<dbReference type="GO" id="GO:0003700">
    <property type="term" value="F:DNA-binding transcription factor activity"/>
    <property type="evidence" value="ECO:0007669"/>
    <property type="project" value="TreeGrafter"/>
</dbReference>
<organism evidence="6 7">
    <name type="scientific">Pseudooceanicola pacificus</name>
    <dbReference type="NCBI Taxonomy" id="2676438"/>
    <lineage>
        <taxon>Bacteria</taxon>
        <taxon>Pseudomonadati</taxon>
        <taxon>Pseudomonadota</taxon>
        <taxon>Alphaproteobacteria</taxon>
        <taxon>Rhodobacterales</taxon>
        <taxon>Paracoccaceae</taxon>
        <taxon>Pseudooceanicola</taxon>
    </lineage>
</organism>
<feature type="domain" description="HTH tetR-type" evidence="5">
    <location>
        <begin position="10"/>
        <end position="70"/>
    </location>
</feature>
<evidence type="ECO:0000256" key="2">
    <source>
        <dbReference type="ARBA" id="ARBA00023125"/>
    </source>
</evidence>
<dbReference type="Gene3D" id="1.10.357.10">
    <property type="entry name" value="Tetracycline Repressor, domain 2"/>
    <property type="match status" value="1"/>
</dbReference>
<feature type="DNA-binding region" description="H-T-H motif" evidence="4">
    <location>
        <begin position="33"/>
        <end position="52"/>
    </location>
</feature>
<dbReference type="InterPro" id="IPR050109">
    <property type="entry name" value="HTH-type_TetR-like_transc_reg"/>
</dbReference>
<dbReference type="AlphaFoldDB" id="A0A844WE28"/>
<reference evidence="6 7" key="1">
    <citation type="submission" date="2019-11" db="EMBL/GenBank/DDBJ databases">
        <title>Pseudooceanicola pacifica sp. nov., isolated from deep-sea sediment of the Pacific Ocean.</title>
        <authorList>
            <person name="Lyu L."/>
        </authorList>
    </citation>
    <scope>NUCLEOTIDE SEQUENCE [LARGE SCALE GENOMIC DNA]</scope>
    <source>
        <strain evidence="6 7">216_PA32_1</strain>
    </source>
</reference>
<dbReference type="EMBL" id="WNXQ01000011">
    <property type="protein sequence ID" value="MWB79518.1"/>
    <property type="molecule type" value="Genomic_DNA"/>
</dbReference>
<keyword evidence="3" id="KW-0804">Transcription</keyword>
<dbReference type="Proteomes" id="UP000443843">
    <property type="component" value="Unassembled WGS sequence"/>
</dbReference>